<dbReference type="AlphaFoldDB" id="A0A9N7VWR2"/>
<reference evidence="2" key="1">
    <citation type="submission" date="2020-03" db="EMBL/GenBank/DDBJ databases">
        <authorList>
            <person name="Weist P."/>
        </authorList>
    </citation>
    <scope>NUCLEOTIDE SEQUENCE</scope>
</reference>
<name>A0A9N7VWR2_PLEPL</name>
<dbReference type="Proteomes" id="UP001153269">
    <property type="component" value="Unassembled WGS sequence"/>
</dbReference>
<protein>
    <submittedName>
        <fullName evidence="2">Uncharacterized protein</fullName>
    </submittedName>
</protein>
<feature type="compositionally biased region" description="Polar residues" evidence="1">
    <location>
        <begin position="18"/>
        <end position="29"/>
    </location>
</feature>
<evidence type="ECO:0000256" key="1">
    <source>
        <dbReference type="SAM" id="MobiDB-lite"/>
    </source>
</evidence>
<dbReference type="EMBL" id="CADEAL010004329">
    <property type="protein sequence ID" value="CAB1457194.1"/>
    <property type="molecule type" value="Genomic_DNA"/>
</dbReference>
<comment type="caution">
    <text evidence="2">The sequence shown here is derived from an EMBL/GenBank/DDBJ whole genome shotgun (WGS) entry which is preliminary data.</text>
</comment>
<accession>A0A9N7VWR2</accession>
<proteinExistence type="predicted"/>
<evidence type="ECO:0000313" key="2">
    <source>
        <dbReference type="EMBL" id="CAB1457194.1"/>
    </source>
</evidence>
<gene>
    <name evidence="2" type="ORF">PLEPLA_LOCUS44998</name>
</gene>
<feature type="region of interest" description="Disordered" evidence="1">
    <location>
        <begin position="18"/>
        <end position="59"/>
    </location>
</feature>
<evidence type="ECO:0000313" key="3">
    <source>
        <dbReference type="Proteomes" id="UP001153269"/>
    </source>
</evidence>
<keyword evidence="3" id="KW-1185">Reference proteome</keyword>
<organism evidence="2 3">
    <name type="scientific">Pleuronectes platessa</name>
    <name type="common">European plaice</name>
    <dbReference type="NCBI Taxonomy" id="8262"/>
    <lineage>
        <taxon>Eukaryota</taxon>
        <taxon>Metazoa</taxon>
        <taxon>Chordata</taxon>
        <taxon>Craniata</taxon>
        <taxon>Vertebrata</taxon>
        <taxon>Euteleostomi</taxon>
        <taxon>Actinopterygii</taxon>
        <taxon>Neopterygii</taxon>
        <taxon>Teleostei</taxon>
        <taxon>Neoteleostei</taxon>
        <taxon>Acanthomorphata</taxon>
        <taxon>Carangaria</taxon>
        <taxon>Pleuronectiformes</taxon>
        <taxon>Pleuronectoidei</taxon>
        <taxon>Pleuronectidae</taxon>
        <taxon>Pleuronectes</taxon>
    </lineage>
</organism>
<feature type="compositionally biased region" description="Polar residues" evidence="1">
    <location>
        <begin position="36"/>
        <end position="46"/>
    </location>
</feature>
<sequence length="74" mass="8466">MRKRLRLCVGALTLKSSRQLQHGSSSDLNQKLGHTVKSQQRSQQETHGTEGSELNGSDFSEQVDTLTKRWMFYK</sequence>